<protein>
    <submittedName>
        <fullName evidence="3">MoxR family ATPase</fullName>
    </submittedName>
</protein>
<dbReference type="InterPro" id="IPR050764">
    <property type="entry name" value="CbbQ/NirQ/NorQ/GpvN"/>
</dbReference>
<accession>A0A1C4ERS7</accession>
<dbReference type="SMART" id="SM00382">
    <property type="entry name" value="AAA"/>
    <property type="match status" value="1"/>
</dbReference>
<dbReference type="KEGG" id="rqi:C1M55_18625"/>
<dbReference type="RefSeq" id="WP_003944506.1">
    <property type="nucleotide sequence ID" value="NZ_AP023172.1"/>
</dbReference>
<dbReference type="GO" id="GO:0016887">
    <property type="term" value="F:ATP hydrolysis activity"/>
    <property type="evidence" value="ECO:0007669"/>
    <property type="project" value="InterPro"/>
</dbReference>
<dbReference type="SUPFAM" id="SSF52540">
    <property type="entry name" value="P-loop containing nucleoside triphosphate hydrolases"/>
    <property type="match status" value="1"/>
</dbReference>
<reference evidence="3 4" key="1">
    <citation type="submission" date="2017-07" db="EMBL/GenBank/DDBJ databases">
        <title>Draft sequence of Rhodococcus enclensis 23b-28.</title>
        <authorList>
            <person name="Besaury L."/>
            <person name="Sancelme M."/>
            <person name="Amato P."/>
            <person name="Lallement A."/>
            <person name="Delort A.-M."/>
        </authorList>
    </citation>
    <scope>NUCLEOTIDE SEQUENCE [LARGE SCALE GENOMIC DNA]</scope>
    <source>
        <strain evidence="3 4">23b-28</strain>
    </source>
</reference>
<dbReference type="Pfam" id="PF00004">
    <property type="entry name" value="AAA"/>
    <property type="match status" value="1"/>
</dbReference>
<evidence type="ECO:0000313" key="3">
    <source>
        <dbReference type="EMBL" id="PCK25006.1"/>
    </source>
</evidence>
<dbReference type="EMBL" id="JARDXE010000012">
    <property type="protein sequence ID" value="MDE8647113.1"/>
    <property type="molecule type" value="Genomic_DNA"/>
</dbReference>
<gene>
    <name evidence="3" type="ORF">CHR55_23055</name>
    <name evidence="2" type="ORF">PXH69_19275</name>
</gene>
<dbReference type="InterPro" id="IPR003959">
    <property type="entry name" value="ATPase_AAA_core"/>
</dbReference>
<dbReference type="GeneID" id="64141561"/>
<evidence type="ECO:0000259" key="1">
    <source>
        <dbReference type="SMART" id="SM00382"/>
    </source>
</evidence>
<dbReference type="Gene3D" id="3.40.50.300">
    <property type="entry name" value="P-loop containing nucleotide triphosphate hydrolases"/>
    <property type="match status" value="1"/>
</dbReference>
<dbReference type="GO" id="GO:0005524">
    <property type="term" value="F:ATP binding"/>
    <property type="evidence" value="ECO:0007669"/>
    <property type="project" value="InterPro"/>
</dbReference>
<evidence type="ECO:0000313" key="2">
    <source>
        <dbReference type="EMBL" id="MDE8647113.1"/>
    </source>
</evidence>
<dbReference type="PANTHER" id="PTHR42759:SF1">
    <property type="entry name" value="MAGNESIUM-CHELATASE SUBUNIT CHLD"/>
    <property type="match status" value="1"/>
</dbReference>
<feature type="domain" description="AAA+ ATPase" evidence="1">
    <location>
        <begin position="43"/>
        <end position="217"/>
    </location>
</feature>
<dbReference type="FunFam" id="3.40.50.300:FF:001005">
    <property type="entry name" value="MoxR family ATPase"/>
    <property type="match status" value="1"/>
</dbReference>
<organism evidence="3 4">
    <name type="scientific">Rhodococcus qingshengii</name>
    <dbReference type="NCBI Taxonomy" id="334542"/>
    <lineage>
        <taxon>Bacteria</taxon>
        <taxon>Bacillati</taxon>
        <taxon>Actinomycetota</taxon>
        <taxon>Actinomycetes</taxon>
        <taxon>Mycobacteriales</taxon>
        <taxon>Nocardiaceae</taxon>
        <taxon>Rhodococcus</taxon>
        <taxon>Rhodococcus erythropolis group</taxon>
    </lineage>
</organism>
<reference evidence="2" key="2">
    <citation type="submission" date="2023-02" db="EMBL/GenBank/DDBJ databases">
        <title>A novel hydrolase synthesized by Rhodococcus erythropolis HQ is responsible for the detoxification of Zearalenone.</title>
        <authorList>
            <person name="Hu J."/>
            <person name="Xu J."/>
        </authorList>
    </citation>
    <scope>NUCLEOTIDE SEQUENCE</scope>
    <source>
        <strain evidence="2">HQ</strain>
    </source>
</reference>
<name>A0A069J9X2_RHOSG</name>
<dbReference type="EMBL" id="NOVD01000021">
    <property type="protein sequence ID" value="PCK25006.1"/>
    <property type="molecule type" value="Genomic_DNA"/>
</dbReference>
<sequence length="303" mass="33282">MDRALPDTTPFFSTVDDVIERLAETGYLSDKATATAVFLADRLGKPLLIEGPAGVGKTELARAVAQTTGAELVRLQCYEGVDEARALYEWNHAKQILRIQSGGASGARGDVAVDHSWDSTKADVFSEEFLLARPLLKAIRREDPTVLLIDETDKADVEIEGLLLEVLSDFAVTIPELGTITATRKPFTVLTSNATRELSEALKRRCLFLHLDFPDADLERRILASRVPELPEAIAEQLVNTIRVLRGMQLKKVPSVSETIDWGRTLLALGMDTLDDDAVRATLGVILKHQSDQVRAAAELRLN</sequence>
<dbReference type="InterPro" id="IPR003593">
    <property type="entry name" value="AAA+_ATPase"/>
</dbReference>
<comment type="caution">
    <text evidence="3">The sequence shown here is derived from an EMBL/GenBank/DDBJ whole genome shotgun (WGS) entry which is preliminary data.</text>
</comment>
<dbReference type="Proteomes" id="UP001217325">
    <property type="component" value="Unassembled WGS sequence"/>
</dbReference>
<dbReference type="AlphaFoldDB" id="A0A069J9X2"/>
<dbReference type="InterPro" id="IPR027417">
    <property type="entry name" value="P-loop_NTPase"/>
</dbReference>
<proteinExistence type="predicted"/>
<evidence type="ECO:0000313" key="4">
    <source>
        <dbReference type="Proteomes" id="UP000230886"/>
    </source>
</evidence>
<accession>A0A069J9X2</accession>
<dbReference type="Proteomes" id="UP000230886">
    <property type="component" value="Unassembled WGS sequence"/>
</dbReference>
<dbReference type="PANTHER" id="PTHR42759">
    <property type="entry name" value="MOXR FAMILY PROTEIN"/>
    <property type="match status" value="1"/>
</dbReference>